<dbReference type="HOGENOM" id="CLU_441663_0_0_1"/>
<feature type="region of interest" description="Disordered" evidence="1">
    <location>
        <begin position="15"/>
        <end position="44"/>
    </location>
</feature>
<sequence>MAFRKLIVGGGLFGSKSDSSKTEVEASPKPVFGQSIFGGQTDSSKPLFGAIQGEGDSKPAFGQSIFGANTDSSPKPVFGQNVFGSKSTDTPKDLSAKPVFGQSNIFGSKTDTSVVQPVFGQSTMFSASKDTTPKTTVLGSSSNTNTDGNFFKSTGLDFASLASASPITPKIETLNSNNKVEFVGLTNNNSFSSFQKAKDKDNSNTDDGDNYVNVKIMTHILSLLLHSLQKLSCPLAKKMKQNCLVNALSFSDLMRKAKLGRKEAYRHMDDLNNTPRKTKHLYVEKAKDCLNKTLSLLQDPSIDNSHPLNSVVPQEIKNIQYSLKLTDDIESTKLMDNSSNSGESSMAMSSPRQSELENLCKQMATTLLAPFKDEMASMIKDAVNSMRDDVKEKLSSIVHVKDEMAFIKEKIIVMEENIKALNAKEKVKSSNAPSRDGDGDLTANVLDDLYIIEDEIQNQLYAANSTNIFGNYGQGSIPQPRLSMIPPAPQSTPTQNVNQNQMPGFPGHPMYNPAVHPAYYNNPMYAAKVMAEKQVLNQMGRGMLPYGLDQNLTMSPAMNQVPPNQMNMNQMPPNLNQIPPMPQSLESMSPNLYGLLNQQMPMNSTPTFRNQPPTYNTLE</sequence>
<dbReference type="EnsemblMetazoa" id="MESCA006395-RA">
    <property type="protein sequence ID" value="MESCA006395-PA"/>
    <property type="gene ID" value="MESCA006395"/>
</dbReference>
<reference evidence="3" key="1">
    <citation type="submission" date="2013-02" db="EMBL/GenBank/DDBJ databases">
        <authorList>
            <person name="Hughes D."/>
        </authorList>
    </citation>
    <scope>NUCLEOTIDE SEQUENCE</scope>
    <source>
        <strain>Durham</strain>
        <strain evidence="3">NC isolate 2 -- Noor lab</strain>
    </source>
</reference>
<evidence type="ECO:0000256" key="1">
    <source>
        <dbReference type="SAM" id="MobiDB-lite"/>
    </source>
</evidence>
<accession>T1GRV2</accession>
<evidence type="ECO:0000313" key="3">
    <source>
        <dbReference type="Proteomes" id="UP000015102"/>
    </source>
</evidence>
<keyword evidence="3" id="KW-1185">Reference proteome</keyword>
<dbReference type="AlphaFoldDB" id="T1GRV2"/>
<evidence type="ECO:0000313" key="2">
    <source>
        <dbReference type="EnsemblMetazoa" id="MESCA006395-PA"/>
    </source>
</evidence>
<dbReference type="STRING" id="36166.T1GRV2"/>
<dbReference type="EMBL" id="CAQQ02075531">
    <property type="status" value="NOT_ANNOTATED_CDS"/>
    <property type="molecule type" value="Genomic_DNA"/>
</dbReference>
<reference evidence="2" key="2">
    <citation type="submission" date="2015-06" db="UniProtKB">
        <authorList>
            <consortium name="EnsemblMetazoa"/>
        </authorList>
    </citation>
    <scope>IDENTIFICATION</scope>
</reference>
<proteinExistence type="predicted"/>
<organism evidence="2 3">
    <name type="scientific">Megaselia scalaris</name>
    <name type="common">Humpbacked fly</name>
    <name type="synonym">Phora scalaris</name>
    <dbReference type="NCBI Taxonomy" id="36166"/>
    <lineage>
        <taxon>Eukaryota</taxon>
        <taxon>Metazoa</taxon>
        <taxon>Ecdysozoa</taxon>
        <taxon>Arthropoda</taxon>
        <taxon>Hexapoda</taxon>
        <taxon>Insecta</taxon>
        <taxon>Pterygota</taxon>
        <taxon>Neoptera</taxon>
        <taxon>Endopterygota</taxon>
        <taxon>Diptera</taxon>
        <taxon>Brachycera</taxon>
        <taxon>Muscomorpha</taxon>
        <taxon>Platypezoidea</taxon>
        <taxon>Phoridae</taxon>
        <taxon>Megaseliini</taxon>
        <taxon>Megaselia</taxon>
    </lineage>
</organism>
<dbReference type="Proteomes" id="UP000015102">
    <property type="component" value="Unassembled WGS sequence"/>
</dbReference>
<name>T1GRV2_MEGSC</name>
<protein>
    <submittedName>
        <fullName evidence="2">Uncharacterized protein</fullName>
    </submittedName>
</protein>
<dbReference type="EMBL" id="CAQQ02075530">
    <property type="status" value="NOT_ANNOTATED_CDS"/>
    <property type="molecule type" value="Genomic_DNA"/>
</dbReference>